<reference evidence="1" key="2">
    <citation type="journal article" date="2022" name="New Phytol.">
        <title>Evolutionary transition to the ectomycorrhizal habit in the genomes of a hyperdiverse lineage of mushroom-forming fungi.</title>
        <authorList>
            <person name="Looney B."/>
            <person name="Miyauchi S."/>
            <person name="Morin E."/>
            <person name="Drula E."/>
            <person name="Courty P.E."/>
            <person name="Kohler A."/>
            <person name="Kuo A."/>
            <person name="LaButti K."/>
            <person name="Pangilinan J."/>
            <person name="Lipzen A."/>
            <person name="Riley R."/>
            <person name="Andreopoulos W."/>
            <person name="He G."/>
            <person name="Johnson J."/>
            <person name="Nolan M."/>
            <person name="Tritt A."/>
            <person name="Barry K.W."/>
            <person name="Grigoriev I.V."/>
            <person name="Nagy L.G."/>
            <person name="Hibbett D."/>
            <person name="Henrissat B."/>
            <person name="Matheny P.B."/>
            <person name="Labbe J."/>
            <person name="Martin F.M."/>
        </authorList>
    </citation>
    <scope>NUCLEOTIDE SEQUENCE</scope>
    <source>
        <strain evidence="1">HHB10654</strain>
    </source>
</reference>
<gene>
    <name evidence="1" type="ORF">BV25DRAFT_1843736</name>
</gene>
<evidence type="ECO:0000313" key="2">
    <source>
        <dbReference type="Proteomes" id="UP000814140"/>
    </source>
</evidence>
<dbReference type="Proteomes" id="UP000814140">
    <property type="component" value="Unassembled WGS sequence"/>
</dbReference>
<dbReference type="EMBL" id="MU277503">
    <property type="protein sequence ID" value="KAI0054334.1"/>
    <property type="molecule type" value="Genomic_DNA"/>
</dbReference>
<protein>
    <submittedName>
        <fullName evidence="1">Uncharacterized protein</fullName>
    </submittedName>
</protein>
<evidence type="ECO:0000313" key="1">
    <source>
        <dbReference type="EMBL" id="KAI0054334.1"/>
    </source>
</evidence>
<organism evidence="1 2">
    <name type="scientific">Artomyces pyxidatus</name>
    <dbReference type="NCBI Taxonomy" id="48021"/>
    <lineage>
        <taxon>Eukaryota</taxon>
        <taxon>Fungi</taxon>
        <taxon>Dikarya</taxon>
        <taxon>Basidiomycota</taxon>
        <taxon>Agaricomycotina</taxon>
        <taxon>Agaricomycetes</taxon>
        <taxon>Russulales</taxon>
        <taxon>Auriscalpiaceae</taxon>
        <taxon>Artomyces</taxon>
    </lineage>
</organism>
<keyword evidence="2" id="KW-1185">Reference proteome</keyword>
<name>A0ACB8SCW3_9AGAM</name>
<proteinExistence type="predicted"/>
<accession>A0ACB8SCW3</accession>
<sequence>MRDLNDSEFEDNFEEFVTEPESDNAEDSDGEVVSNPPDQHVSATITRTQPYLDQSQSASRSRGRARAAGLDVVNKLAQAFDPDVQRARDEDRSARALQQTQYLAFSQQMHDAQAELVALRSQLADANRALDLAEMRAEMRMELQQIARGNAFQGSSAASRGRPHTRPVPTNNPVQQKQKRRYRQDIEYPDGGHYTYWVSEESDGDGDSRPRQRSRSWRRRIYPPGRSRTPSPIATPNRRINRSCSPWDKYHTSNNAEHSGRRTQHAHAGHPSTIHGAITPCQGPAVSLRINPHAASRTEVTAAQADDAADHDAGDAGADEEGIPWSESE</sequence>
<comment type="caution">
    <text evidence="1">The sequence shown here is derived from an EMBL/GenBank/DDBJ whole genome shotgun (WGS) entry which is preliminary data.</text>
</comment>
<reference evidence="1" key="1">
    <citation type="submission" date="2021-03" db="EMBL/GenBank/DDBJ databases">
        <authorList>
            <consortium name="DOE Joint Genome Institute"/>
            <person name="Ahrendt S."/>
            <person name="Looney B.P."/>
            <person name="Miyauchi S."/>
            <person name="Morin E."/>
            <person name="Drula E."/>
            <person name="Courty P.E."/>
            <person name="Chicoki N."/>
            <person name="Fauchery L."/>
            <person name="Kohler A."/>
            <person name="Kuo A."/>
            <person name="Labutti K."/>
            <person name="Pangilinan J."/>
            <person name="Lipzen A."/>
            <person name="Riley R."/>
            <person name="Andreopoulos W."/>
            <person name="He G."/>
            <person name="Johnson J."/>
            <person name="Barry K.W."/>
            <person name="Grigoriev I.V."/>
            <person name="Nagy L."/>
            <person name="Hibbett D."/>
            <person name="Henrissat B."/>
            <person name="Matheny P.B."/>
            <person name="Labbe J."/>
            <person name="Martin F."/>
        </authorList>
    </citation>
    <scope>NUCLEOTIDE SEQUENCE</scope>
    <source>
        <strain evidence="1">HHB10654</strain>
    </source>
</reference>